<accession>A0A0R2CTH3</accession>
<evidence type="ECO:0000256" key="1">
    <source>
        <dbReference type="ARBA" id="ARBA00023002"/>
    </source>
</evidence>
<feature type="domain" description="NADP-dependent oxidoreductase" evidence="2">
    <location>
        <begin position="21"/>
        <end position="314"/>
    </location>
</feature>
<dbReference type="InterPro" id="IPR023210">
    <property type="entry name" value="NADP_OxRdtase_dom"/>
</dbReference>
<dbReference type="FunFam" id="3.20.20.100:FF:000004">
    <property type="entry name" value="Oxidoreductase, aldo/keto reductase"/>
    <property type="match status" value="1"/>
</dbReference>
<comment type="caution">
    <text evidence="3">The sequence shown here is derived from an EMBL/GenBank/DDBJ whole genome shotgun (WGS) entry which is preliminary data.</text>
</comment>
<dbReference type="PANTHER" id="PTHR43364:SF4">
    <property type="entry name" value="NAD(P)-LINKED OXIDOREDUCTASE SUPERFAMILY PROTEIN"/>
    <property type="match status" value="1"/>
</dbReference>
<evidence type="ECO:0000259" key="2">
    <source>
        <dbReference type="Pfam" id="PF00248"/>
    </source>
</evidence>
<evidence type="ECO:0000313" key="3">
    <source>
        <dbReference type="EMBL" id="KRM94656.1"/>
    </source>
</evidence>
<dbReference type="SUPFAM" id="SSF51430">
    <property type="entry name" value="NAD(P)-linked oxidoreductase"/>
    <property type="match status" value="1"/>
</dbReference>
<dbReference type="PROSITE" id="PS00062">
    <property type="entry name" value="ALDOKETO_REDUCTASE_2"/>
    <property type="match status" value="1"/>
</dbReference>
<gene>
    <name evidence="3" type="ORF">FC24_GL000220</name>
</gene>
<dbReference type="InterPro" id="IPR050523">
    <property type="entry name" value="AKR_Detox_Biosynth"/>
</dbReference>
<dbReference type="PATRIC" id="fig|1423796.3.peg.231"/>
<dbReference type="PANTHER" id="PTHR43364">
    <property type="entry name" value="NADH-SPECIFIC METHYLGLYOXAL REDUCTASE-RELATED"/>
    <property type="match status" value="1"/>
</dbReference>
<dbReference type="GO" id="GO:0016491">
    <property type="term" value="F:oxidoreductase activity"/>
    <property type="evidence" value="ECO:0007669"/>
    <property type="project" value="UniProtKB-KW"/>
</dbReference>
<protein>
    <submittedName>
        <fullName evidence="3">Aldo keto reductase</fullName>
    </submittedName>
</protein>
<dbReference type="EMBL" id="AYYI01000087">
    <property type="protein sequence ID" value="KRM94656.1"/>
    <property type="molecule type" value="Genomic_DNA"/>
</dbReference>
<proteinExistence type="predicted"/>
<name>A0A0R2CTH3_9LACO</name>
<dbReference type="InterPro" id="IPR020471">
    <property type="entry name" value="AKR"/>
</dbReference>
<dbReference type="PRINTS" id="PR00069">
    <property type="entry name" value="ALDKETRDTASE"/>
</dbReference>
<keyword evidence="4" id="KW-1185">Reference proteome</keyword>
<sequence length="316" mass="34259">MGGFIMTATIKIGQSDVQATPLGLGTNAVGGTNLFPNLNDDTGKAVVQAGLDHGINLLDTAFAYGLGHSEELIGQAIKGYNRHNIVIASKGAQDLSSGEEKINNAPQFLRQAVDDSLRRLQTDYLDIFYIHFPDDKTPKDEAVSALTDLKKAGKIRAVGISNFSLAQIKEANRDGGVDVVENQYNLLHREPEKDLLPALQQAHISFVPYFPLASGLLTGKYDQQVTFPADDIRHSDPNFQGARFASILQKVAQIRKIAAAHHVTVAQVVLAWYIQNPLVSVVIPGAKRPEQVAANAKALELPLSAAEYQQIDGLFK</sequence>
<dbReference type="InterPro" id="IPR036812">
    <property type="entry name" value="NAD(P)_OxRdtase_dom_sf"/>
</dbReference>
<dbReference type="Pfam" id="PF00248">
    <property type="entry name" value="Aldo_ket_red"/>
    <property type="match status" value="1"/>
</dbReference>
<organism evidence="3 4">
    <name type="scientific">Loigolactobacillus rennini DSM 20253</name>
    <dbReference type="NCBI Taxonomy" id="1423796"/>
    <lineage>
        <taxon>Bacteria</taxon>
        <taxon>Bacillati</taxon>
        <taxon>Bacillota</taxon>
        <taxon>Bacilli</taxon>
        <taxon>Lactobacillales</taxon>
        <taxon>Lactobacillaceae</taxon>
        <taxon>Loigolactobacillus</taxon>
    </lineage>
</organism>
<keyword evidence="1" id="KW-0560">Oxidoreductase</keyword>
<dbReference type="GO" id="GO:0005829">
    <property type="term" value="C:cytosol"/>
    <property type="evidence" value="ECO:0007669"/>
    <property type="project" value="TreeGrafter"/>
</dbReference>
<dbReference type="Proteomes" id="UP000051638">
    <property type="component" value="Unassembled WGS sequence"/>
</dbReference>
<dbReference type="STRING" id="1423796.FC24_GL000220"/>
<dbReference type="InterPro" id="IPR018170">
    <property type="entry name" value="Aldo/ket_reductase_CS"/>
</dbReference>
<dbReference type="AlphaFoldDB" id="A0A0R2CTH3"/>
<evidence type="ECO:0000313" key="4">
    <source>
        <dbReference type="Proteomes" id="UP000051638"/>
    </source>
</evidence>
<dbReference type="Gene3D" id="3.20.20.100">
    <property type="entry name" value="NADP-dependent oxidoreductase domain"/>
    <property type="match status" value="1"/>
</dbReference>
<reference evidence="3 4" key="1">
    <citation type="journal article" date="2015" name="Genome Announc.">
        <title>Expanding the biotechnology potential of lactobacilli through comparative genomics of 213 strains and associated genera.</title>
        <authorList>
            <person name="Sun Z."/>
            <person name="Harris H.M."/>
            <person name="McCann A."/>
            <person name="Guo C."/>
            <person name="Argimon S."/>
            <person name="Zhang W."/>
            <person name="Yang X."/>
            <person name="Jeffery I.B."/>
            <person name="Cooney J.C."/>
            <person name="Kagawa T.F."/>
            <person name="Liu W."/>
            <person name="Song Y."/>
            <person name="Salvetti E."/>
            <person name="Wrobel A."/>
            <person name="Rasinkangas P."/>
            <person name="Parkhill J."/>
            <person name="Rea M.C."/>
            <person name="O'Sullivan O."/>
            <person name="Ritari J."/>
            <person name="Douillard F.P."/>
            <person name="Paul Ross R."/>
            <person name="Yang R."/>
            <person name="Briner A.E."/>
            <person name="Felis G.E."/>
            <person name="de Vos W.M."/>
            <person name="Barrangou R."/>
            <person name="Klaenhammer T.R."/>
            <person name="Caufield P.W."/>
            <person name="Cui Y."/>
            <person name="Zhang H."/>
            <person name="O'Toole P.W."/>
        </authorList>
    </citation>
    <scope>NUCLEOTIDE SEQUENCE [LARGE SCALE GENOMIC DNA]</scope>
    <source>
        <strain evidence="3 4">DSM 20253</strain>
    </source>
</reference>